<dbReference type="InterPro" id="IPR029058">
    <property type="entry name" value="AB_hydrolase_fold"/>
</dbReference>
<dbReference type="Pfam" id="PF12697">
    <property type="entry name" value="Abhydrolase_6"/>
    <property type="match status" value="1"/>
</dbReference>
<reference evidence="2 3" key="1">
    <citation type="submission" date="2015-08" db="EMBL/GenBank/DDBJ databases">
        <authorList>
            <person name="Babu N.S."/>
            <person name="Beckwith C.J."/>
            <person name="Beseler K.G."/>
            <person name="Brison A."/>
            <person name="Carone J.V."/>
            <person name="Caskin T.P."/>
            <person name="Diamond M."/>
            <person name="Durham M.E."/>
            <person name="Foxe J.M."/>
            <person name="Go M."/>
            <person name="Henderson B.A."/>
            <person name="Jones I.B."/>
            <person name="McGettigan J.A."/>
            <person name="Micheletti S.J."/>
            <person name="Nasrallah M.E."/>
            <person name="Ortiz D."/>
            <person name="Piller C.R."/>
            <person name="Privatt S.R."/>
            <person name="Schneider S.L."/>
            <person name="Sharp S."/>
            <person name="Smith T.C."/>
            <person name="Stanton J.D."/>
            <person name="Ullery H.E."/>
            <person name="Wilson R.J."/>
            <person name="Serrano M.G."/>
            <person name="Buck G."/>
            <person name="Lee V."/>
            <person name="Wang Y."/>
            <person name="Carvalho R."/>
            <person name="Voegtly L."/>
            <person name="Shi R."/>
            <person name="Duckworth R."/>
            <person name="Johnson A."/>
            <person name="Loviza R."/>
            <person name="Walstead R."/>
            <person name="Shah Z."/>
            <person name="Kiflezghi M."/>
            <person name="Wade K."/>
            <person name="Ball S.L."/>
            <person name="Bradley K.W."/>
            <person name="Asai D.J."/>
            <person name="Bowman C.A."/>
            <person name="Russell D.A."/>
            <person name="Pope W.H."/>
            <person name="Jacobs-Sera D."/>
            <person name="Hendrix R.W."/>
            <person name="Hatfull G.F."/>
        </authorList>
    </citation>
    <scope>NUCLEOTIDE SEQUENCE [LARGE SCALE GENOMIC DNA]</scope>
    <source>
        <strain evidence="2 3">DSM 27648</strain>
    </source>
</reference>
<keyword evidence="3" id="KW-1185">Reference proteome</keyword>
<dbReference type="Proteomes" id="UP000064967">
    <property type="component" value="Chromosome"/>
</dbReference>
<evidence type="ECO:0000259" key="1">
    <source>
        <dbReference type="Pfam" id="PF12697"/>
    </source>
</evidence>
<dbReference type="EMBL" id="CP012333">
    <property type="protein sequence ID" value="AKU96964.1"/>
    <property type="molecule type" value="Genomic_DNA"/>
</dbReference>
<dbReference type="InterPro" id="IPR000073">
    <property type="entry name" value="AB_hydrolase_1"/>
</dbReference>
<accession>A0A0K1PV06</accession>
<sequence>MTNGDSTMSKTVMFIHGAWLTPASWDLFRSRFEAAGFDTIAPAWPLEHMPIERLRNDPHPDLGKLTVGKIVDHYEKLVRALPEAPILVGHSYGGLFTQMLLDRGLGAAGVALDPVPFRGVLPTPRALWSALPAYMHWGSWSRPVSMSFERFTKDFAQTLPADQMRAAFDKYIVPTPGRLYYQAALAIGTGIHVGNPDRAPLLLMAGESDVTIEPSMVRAAFEKQKKSPSRTSFMSFGGRSHFLFAEPGWEEVADAAIDWTTRIVGAPKVTPAPKGKVIPLGAKAFKAA</sequence>
<evidence type="ECO:0000313" key="3">
    <source>
        <dbReference type="Proteomes" id="UP000064967"/>
    </source>
</evidence>
<proteinExistence type="predicted"/>
<dbReference type="PATRIC" id="fig|1391654.3.peg.3674"/>
<dbReference type="Gene3D" id="3.40.50.1820">
    <property type="entry name" value="alpha/beta hydrolase"/>
    <property type="match status" value="1"/>
</dbReference>
<evidence type="ECO:0000313" key="2">
    <source>
        <dbReference type="EMBL" id="AKU96964.1"/>
    </source>
</evidence>
<protein>
    <recommendedName>
        <fullName evidence="1">AB hydrolase-1 domain-containing protein</fullName>
    </recommendedName>
</protein>
<feature type="domain" description="AB hydrolase-1" evidence="1">
    <location>
        <begin position="12"/>
        <end position="255"/>
    </location>
</feature>
<dbReference type="SUPFAM" id="SSF53474">
    <property type="entry name" value="alpha/beta-Hydrolases"/>
    <property type="match status" value="1"/>
</dbReference>
<dbReference type="KEGG" id="llu:AKJ09_03628"/>
<name>A0A0K1PV06_9BACT</name>
<dbReference type="STRING" id="1391654.AKJ09_03628"/>
<dbReference type="AlphaFoldDB" id="A0A0K1PV06"/>
<organism evidence="2 3">
    <name type="scientific">Labilithrix luteola</name>
    <dbReference type="NCBI Taxonomy" id="1391654"/>
    <lineage>
        <taxon>Bacteria</taxon>
        <taxon>Pseudomonadati</taxon>
        <taxon>Myxococcota</taxon>
        <taxon>Polyangia</taxon>
        <taxon>Polyangiales</taxon>
        <taxon>Labilitrichaceae</taxon>
        <taxon>Labilithrix</taxon>
    </lineage>
</organism>
<gene>
    <name evidence="2" type="ORF">AKJ09_03628</name>
</gene>